<evidence type="ECO:0000313" key="2">
    <source>
        <dbReference type="EMBL" id="MED6210209.1"/>
    </source>
</evidence>
<dbReference type="PANTHER" id="PTHR46691">
    <property type="entry name" value="HIGH MOBILITY GROUP B PROTEIN 9"/>
    <property type="match status" value="1"/>
</dbReference>
<feature type="non-terminal residue" evidence="2">
    <location>
        <position position="1"/>
    </location>
</feature>
<evidence type="ECO:0000313" key="3">
    <source>
        <dbReference type="Proteomes" id="UP001341840"/>
    </source>
</evidence>
<proteinExistence type="predicted"/>
<dbReference type="InterPro" id="IPR036431">
    <property type="entry name" value="ARID_dom_sf"/>
</dbReference>
<dbReference type="InterPro" id="IPR001606">
    <property type="entry name" value="ARID_dom"/>
</dbReference>
<comment type="caution">
    <text evidence="2">The sequence shown here is derived from an EMBL/GenBank/DDBJ whole genome shotgun (WGS) entry which is preliminary data.</text>
</comment>
<dbReference type="PANTHER" id="PTHR46691:SF5">
    <property type="entry name" value="HMG (HIGH MOBILITY GROUP) BOX PROTEIN"/>
    <property type="match status" value="1"/>
</dbReference>
<dbReference type="Gene3D" id="1.10.150.60">
    <property type="entry name" value="ARID DNA-binding domain"/>
    <property type="match status" value="1"/>
</dbReference>
<sequence length="55" mass="6444">ISRKKKWDEVVSAMRLEGNIARLSAQDEKLYSQLLYQFEQLYFYRAPAKSSKTTG</sequence>
<name>A0ABU6YLN8_9FABA</name>
<dbReference type="EMBL" id="JASCZI010242225">
    <property type="protein sequence ID" value="MED6210209.1"/>
    <property type="molecule type" value="Genomic_DNA"/>
</dbReference>
<reference evidence="2 3" key="1">
    <citation type="journal article" date="2023" name="Plants (Basel)">
        <title>Bridging the Gap: Combining Genomics and Transcriptomics Approaches to Understand Stylosanthes scabra, an Orphan Legume from the Brazilian Caatinga.</title>
        <authorList>
            <person name="Ferreira-Neto J.R.C."/>
            <person name="da Silva M.D."/>
            <person name="Binneck E."/>
            <person name="de Melo N.F."/>
            <person name="da Silva R.H."/>
            <person name="de Melo A.L.T.M."/>
            <person name="Pandolfi V."/>
            <person name="Bustamante F.O."/>
            <person name="Brasileiro-Vidal A.C."/>
            <person name="Benko-Iseppon A.M."/>
        </authorList>
    </citation>
    <scope>NUCLEOTIDE SEQUENCE [LARGE SCALE GENOMIC DNA]</scope>
    <source>
        <tissue evidence="2">Leaves</tissue>
    </source>
</reference>
<dbReference type="PROSITE" id="PS51011">
    <property type="entry name" value="ARID"/>
    <property type="match status" value="1"/>
</dbReference>
<dbReference type="SUPFAM" id="SSF46774">
    <property type="entry name" value="ARID-like"/>
    <property type="match status" value="1"/>
</dbReference>
<organism evidence="2 3">
    <name type="scientific">Stylosanthes scabra</name>
    <dbReference type="NCBI Taxonomy" id="79078"/>
    <lineage>
        <taxon>Eukaryota</taxon>
        <taxon>Viridiplantae</taxon>
        <taxon>Streptophyta</taxon>
        <taxon>Embryophyta</taxon>
        <taxon>Tracheophyta</taxon>
        <taxon>Spermatophyta</taxon>
        <taxon>Magnoliopsida</taxon>
        <taxon>eudicotyledons</taxon>
        <taxon>Gunneridae</taxon>
        <taxon>Pentapetalae</taxon>
        <taxon>rosids</taxon>
        <taxon>fabids</taxon>
        <taxon>Fabales</taxon>
        <taxon>Fabaceae</taxon>
        <taxon>Papilionoideae</taxon>
        <taxon>50 kb inversion clade</taxon>
        <taxon>dalbergioids sensu lato</taxon>
        <taxon>Dalbergieae</taxon>
        <taxon>Pterocarpus clade</taxon>
        <taxon>Stylosanthes</taxon>
    </lineage>
</organism>
<evidence type="ECO:0000259" key="1">
    <source>
        <dbReference type="PROSITE" id="PS51011"/>
    </source>
</evidence>
<protein>
    <recommendedName>
        <fullName evidence="1">ARID domain-containing protein</fullName>
    </recommendedName>
</protein>
<keyword evidence="3" id="KW-1185">Reference proteome</keyword>
<gene>
    <name evidence="2" type="ORF">PIB30_062003</name>
</gene>
<dbReference type="Proteomes" id="UP001341840">
    <property type="component" value="Unassembled WGS sequence"/>
</dbReference>
<accession>A0ABU6YLN8</accession>
<feature type="domain" description="ARID" evidence="1">
    <location>
        <begin position="1"/>
        <end position="43"/>
    </location>
</feature>